<dbReference type="Gene3D" id="1.10.8.80">
    <property type="entry name" value="Magnesium chelatase subunit I, C-Terminal domain"/>
    <property type="match status" value="1"/>
</dbReference>
<proteinExistence type="inferred from homology"/>
<dbReference type="AlphaFoldDB" id="A0A4P7NX17"/>
<evidence type="ECO:0000259" key="4">
    <source>
        <dbReference type="SMART" id="SM00382"/>
    </source>
</evidence>
<dbReference type="InterPro" id="IPR041628">
    <property type="entry name" value="ChlI/MoxR_AAA_lid"/>
</dbReference>
<dbReference type="Pfam" id="PF17863">
    <property type="entry name" value="AAA_lid_2"/>
    <property type="match status" value="1"/>
</dbReference>
<evidence type="ECO:0000313" key="6">
    <source>
        <dbReference type="Proteomes" id="UP000296201"/>
    </source>
</evidence>
<dbReference type="EMBL" id="CP032096">
    <property type="protein sequence ID" value="QBZ82058.1"/>
    <property type="molecule type" value="Genomic_DNA"/>
</dbReference>
<name>A0A4P7NX17_9GAMM</name>
<dbReference type="InterPro" id="IPR050764">
    <property type="entry name" value="CbbQ/NirQ/NorQ/GpvN"/>
</dbReference>
<dbReference type="PANTHER" id="PTHR42759:SF1">
    <property type="entry name" value="MAGNESIUM-CHELATASE SUBUNIT CHLD"/>
    <property type="match status" value="1"/>
</dbReference>
<dbReference type="Proteomes" id="UP000296201">
    <property type="component" value="Chromosome"/>
</dbReference>
<dbReference type="PIRSF" id="PIRSF002849">
    <property type="entry name" value="AAA_ATPase_chaperone_MoxR_prd"/>
    <property type="match status" value="1"/>
</dbReference>
<keyword evidence="6" id="KW-1185">Reference proteome</keyword>
<sequence>MSTQADFKELKQHLQKVIVGQESLLERMIIAMLTGGHLLLEGPPGLAKTTAVKTLSEAIKSSFQRIQFTPDLMPGDVVGSDILDTQTGQLTFVKGPIFNEIVLADEINRAPPKVQSALLEAMAEQQVTAGGLTRELPELFIVMATQNPLEQSGTYPLPEAQLDRFMLHVVLDYPTESEELEILRRDRSHHFGEDKEVLHAFLTPQKVLQARHQISEQYVSEAVEQYMVALTGATRRLEQWDERLAGVLEIGASPRATLSLLHAASAKAWLEERDFVTPDDVIAMLPDILRHRIRVSFAGRAQQWTEDSVIDKIIELVPVPVLDTDTQTV</sequence>
<dbReference type="Pfam" id="PF07726">
    <property type="entry name" value="AAA_3"/>
    <property type="match status" value="1"/>
</dbReference>
<evidence type="ECO:0000313" key="5">
    <source>
        <dbReference type="EMBL" id="QBZ82058.1"/>
    </source>
</evidence>
<dbReference type="InterPro" id="IPR003593">
    <property type="entry name" value="AAA+_ATPase"/>
</dbReference>
<dbReference type="OrthoDB" id="9808397at2"/>
<dbReference type="GO" id="GO:0005524">
    <property type="term" value="F:ATP binding"/>
    <property type="evidence" value="ECO:0007669"/>
    <property type="project" value="UniProtKB-KW"/>
</dbReference>
<reference evidence="5 6" key="1">
    <citation type="submission" date="2018-08" db="EMBL/GenBank/DDBJ databases">
        <title>Horizontal acquisition of hydrogen conversion ability and other habitat adaptations in Hydrogenovibrio crunogenus strains.</title>
        <authorList>
            <person name="Gonnella G."/>
            <person name="Adam N."/>
            <person name="Perner M."/>
        </authorList>
    </citation>
    <scope>NUCLEOTIDE SEQUENCE [LARGE SCALE GENOMIC DNA]</scope>
    <source>
        <strain evidence="5 6">SP-41</strain>
    </source>
</reference>
<dbReference type="RefSeq" id="WP_135794819.1">
    <property type="nucleotide sequence ID" value="NZ_CP032096.1"/>
</dbReference>
<dbReference type="FunFam" id="3.40.50.300:FF:000640">
    <property type="entry name" value="MoxR family ATPase"/>
    <property type="match status" value="1"/>
</dbReference>
<evidence type="ECO:0000256" key="2">
    <source>
        <dbReference type="ARBA" id="ARBA00022840"/>
    </source>
</evidence>
<protein>
    <submittedName>
        <fullName evidence="5">MoxR family ATPase</fullName>
    </submittedName>
</protein>
<comment type="similarity">
    <text evidence="3">Belongs to the MoxR family.</text>
</comment>
<accession>A0A4P7NX17</accession>
<gene>
    <name evidence="5" type="ORF">GHNINEIG_00082</name>
</gene>
<organism evidence="5 6">
    <name type="scientific">Hydrogenovibrio crunogenus</name>
    <dbReference type="NCBI Taxonomy" id="39765"/>
    <lineage>
        <taxon>Bacteria</taxon>
        <taxon>Pseudomonadati</taxon>
        <taxon>Pseudomonadota</taxon>
        <taxon>Gammaproteobacteria</taxon>
        <taxon>Thiotrichales</taxon>
        <taxon>Piscirickettsiaceae</taxon>
        <taxon>Hydrogenovibrio</taxon>
    </lineage>
</organism>
<dbReference type="SMART" id="SM00382">
    <property type="entry name" value="AAA"/>
    <property type="match status" value="1"/>
</dbReference>
<feature type="domain" description="AAA+ ATPase" evidence="4">
    <location>
        <begin position="34"/>
        <end position="175"/>
    </location>
</feature>
<evidence type="ECO:0000256" key="3">
    <source>
        <dbReference type="ARBA" id="ARBA00061607"/>
    </source>
</evidence>
<dbReference type="CDD" id="cd00009">
    <property type="entry name" value="AAA"/>
    <property type="match status" value="1"/>
</dbReference>
<evidence type="ECO:0000256" key="1">
    <source>
        <dbReference type="ARBA" id="ARBA00022741"/>
    </source>
</evidence>
<dbReference type="InterPro" id="IPR011703">
    <property type="entry name" value="ATPase_AAA-3"/>
</dbReference>
<dbReference type="InterPro" id="IPR027417">
    <property type="entry name" value="P-loop_NTPase"/>
</dbReference>
<dbReference type="GO" id="GO:0016887">
    <property type="term" value="F:ATP hydrolysis activity"/>
    <property type="evidence" value="ECO:0007669"/>
    <property type="project" value="InterPro"/>
</dbReference>
<dbReference type="Gene3D" id="3.40.50.300">
    <property type="entry name" value="P-loop containing nucleotide triphosphate hydrolases"/>
    <property type="match status" value="1"/>
</dbReference>
<dbReference type="PANTHER" id="PTHR42759">
    <property type="entry name" value="MOXR FAMILY PROTEIN"/>
    <property type="match status" value="1"/>
</dbReference>
<dbReference type="SUPFAM" id="SSF52540">
    <property type="entry name" value="P-loop containing nucleoside triphosphate hydrolases"/>
    <property type="match status" value="1"/>
</dbReference>
<keyword evidence="2" id="KW-0067">ATP-binding</keyword>
<keyword evidence="1" id="KW-0547">Nucleotide-binding</keyword>